<evidence type="ECO:0000256" key="2">
    <source>
        <dbReference type="ARBA" id="ARBA00022840"/>
    </source>
</evidence>
<dbReference type="SUPFAM" id="SSF52540">
    <property type="entry name" value="P-loop containing nucleoside triphosphate hydrolases"/>
    <property type="match status" value="1"/>
</dbReference>
<feature type="domain" description="Helicase C-terminal" evidence="5">
    <location>
        <begin position="505"/>
        <end position="661"/>
    </location>
</feature>
<feature type="domain" description="Helicase ATP-binding" evidence="4">
    <location>
        <begin position="320"/>
        <end position="472"/>
    </location>
</feature>
<dbReference type="PROSITE" id="PS51192">
    <property type="entry name" value="HELICASE_ATP_BIND_1"/>
    <property type="match status" value="1"/>
</dbReference>
<dbReference type="Gene3D" id="3.40.50.300">
    <property type="entry name" value="P-loop containing nucleotide triphosphate hydrolases"/>
    <property type="match status" value="2"/>
</dbReference>
<evidence type="ECO:0000259" key="4">
    <source>
        <dbReference type="PROSITE" id="PS51192"/>
    </source>
</evidence>
<comment type="caution">
    <text evidence="6">The sequence shown here is derived from an EMBL/GenBank/DDBJ whole genome shotgun (WGS) entry which is preliminary data.</text>
</comment>
<keyword evidence="3" id="KW-0238">DNA-binding</keyword>
<evidence type="ECO:0000259" key="5">
    <source>
        <dbReference type="PROSITE" id="PS51194"/>
    </source>
</evidence>
<protein>
    <submittedName>
        <fullName evidence="6">Helicase-related protein</fullName>
    </submittedName>
</protein>
<dbReference type="InterPro" id="IPR014001">
    <property type="entry name" value="Helicase_ATP-bd"/>
</dbReference>
<gene>
    <name evidence="6" type="ORF">P4I72_12170</name>
</gene>
<keyword evidence="6" id="KW-0378">Hydrolase</keyword>
<evidence type="ECO:0000256" key="1">
    <source>
        <dbReference type="ARBA" id="ARBA00022741"/>
    </source>
</evidence>
<dbReference type="GO" id="GO:0004386">
    <property type="term" value="F:helicase activity"/>
    <property type="evidence" value="ECO:0007669"/>
    <property type="project" value="UniProtKB-KW"/>
</dbReference>
<sequence length="661" mass="74504">MKVQLYAVCLGQKWEWRITIHAQTDIQYWFEQYAADAGLVVFEPFISFGQGVRLLQKLNGDTSFTSRKSGEGIEEMGETALERFRRIAREYVMPNQEAFKKEVIHHGTWRHSVYSRVVLDTGAYTDIVDACSGRSLLIGEVHQLLEGVGLDCGTGEAWRAYLQLAHLNGDLELSNGLEVIERREWRQAFKKKTSYRCKRCGSSDDRMFWSACVHCGQECPYCEECLTMGRARFCSLLVSGRSALVATFGGEEEDLRAYIEPWGLSEPQARASLEGLHYISRGDSRTYRKVNWLRDISLKIFGSAERVGVSVRGRITANEVVKPSALRKFLIWAVTGAGKTEMIFPFVHHTVAKGGRVLIATPRKDVVLELQPRIERAFAGYSVVTLYGGSEQRWEQGQITIATTHQLMRFHEAFDLVIIDEIDAFPYHNNPMLSYAAAKVCKPSGVNILLSATPPKAIRKAAERGLLPHVRVPVRFHKHPVPVPHLISVPYLRKSLRAQTLPSSLFGKIAISIERGAQVFVFVPNIQLVEPMVELLRKMINPRSSGSMICVEGTSSKDSARTEKVQRFRNREIRLLVTTTILERGVTVPKSDVFILDADSKLFDEAALVQMAGRAGRSKDDPAGKVYFAAKEITYSQKEAIRQIQQMNRLAYKQGYLLRGK</sequence>
<dbReference type="Proteomes" id="UP001338137">
    <property type="component" value="Unassembled WGS sequence"/>
</dbReference>
<reference evidence="6 7" key="1">
    <citation type="submission" date="2023-03" db="EMBL/GenBank/DDBJ databases">
        <title>Bacillus Genome Sequencing.</title>
        <authorList>
            <person name="Dunlap C."/>
        </authorList>
    </citation>
    <scope>NUCLEOTIDE SEQUENCE [LARGE SCALE GENOMIC DNA]</scope>
    <source>
        <strain evidence="6 7">BD-533</strain>
    </source>
</reference>
<dbReference type="SMART" id="SM00490">
    <property type="entry name" value="HELICc"/>
    <property type="match status" value="1"/>
</dbReference>
<dbReference type="SMART" id="SM00487">
    <property type="entry name" value="DEXDc"/>
    <property type="match status" value="1"/>
</dbReference>
<keyword evidence="7" id="KW-1185">Reference proteome</keyword>
<dbReference type="Pfam" id="PF00270">
    <property type="entry name" value="DEAD"/>
    <property type="match status" value="1"/>
</dbReference>
<evidence type="ECO:0000313" key="7">
    <source>
        <dbReference type="Proteomes" id="UP001338137"/>
    </source>
</evidence>
<keyword evidence="2" id="KW-0067">ATP-binding</keyword>
<dbReference type="InterPro" id="IPR011545">
    <property type="entry name" value="DEAD/DEAH_box_helicase_dom"/>
</dbReference>
<evidence type="ECO:0000313" key="6">
    <source>
        <dbReference type="EMBL" id="MEC0227882.1"/>
    </source>
</evidence>
<dbReference type="Pfam" id="PF00271">
    <property type="entry name" value="Helicase_C"/>
    <property type="match status" value="1"/>
</dbReference>
<dbReference type="InterPro" id="IPR001650">
    <property type="entry name" value="Helicase_C-like"/>
</dbReference>
<dbReference type="RefSeq" id="WP_326072180.1">
    <property type="nucleotide sequence ID" value="NZ_JARLKY010000025.1"/>
</dbReference>
<dbReference type="PANTHER" id="PTHR30580:SF1">
    <property type="entry name" value="COMF OPERON PROTEIN 1"/>
    <property type="match status" value="1"/>
</dbReference>
<dbReference type="EMBL" id="JARLKY010000025">
    <property type="protein sequence ID" value="MEC0227882.1"/>
    <property type="molecule type" value="Genomic_DNA"/>
</dbReference>
<name>A0ABU6G136_9BACL</name>
<dbReference type="PANTHER" id="PTHR30580">
    <property type="entry name" value="PRIMOSOMAL PROTEIN N"/>
    <property type="match status" value="1"/>
</dbReference>
<dbReference type="PROSITE" id="PS51194">
    <property type="entry name" value="HELICASE_CTER"/>
    <property type="match status" value="1"/>
</dbReference>
<evidence type="ECO:0000256" key="3">
    <source>
        <dbReference type="ARBA" id="ARBA00023125"/>
    </source>
</evidence>
<organism evidence="6 7">
    <name type="scientific">Paenibacillus alba</name>
    <dbReference type="NCBI Taxonomy" id="1197127"/>
    <lineage>
        <taxon>Bacteria</taxon>
        <taxon>Bacillati</taxon>
        <taxon>Bacillota</taxon>
        <taxon>Bacilli</taxon>
        <taxon>Bacillales</taxon>
        <taxon>Paenibacillaceae</taxon>
        <taxon>Paenibacillus</taxon>
    </lineage>
</organism>
<accession>A0ABU6G136</accession>
<keyword evidence="6" id="KW-0347">Helicase</keyword>
<keyword evidence="1" id="KW-0547">Nucleotide-binding</keyword>
<proteinExistence type="predicted"/>
<dbReference type="InterPro" id="IPR027417">
    <property type="entry name" value="P-loop_NTPase"/>
</dbReference>